<name>A0A6F8T882_9GAMM</name>
<gene>
    <name evidence="1" type="ORF">TUM19329_27740</name>
</gene>
<evidence type="ECO:0008006" key="3">
    <source>
        <dbReference type="Google" id="ProtNLM"/>
    </source>
</evidence>
<dbReference type="Proteomes" id="UP000502894">
    <property type="component" value="Chromosome"/>
</dbReference>
<dbReference type="EMBL" id="AP022839">
    <property type="protein sequence ID" value="BCA96413.1"/>
    <property type="molecule type" value="Genomic_DNA"/>
</dbReference>
<organism evidence="1 2">
    <name type="scientific">Legionella antarctica</name>
    <dbReference type="NCBI Taxonomy" id="2708020"/>
    <lineage>
        <taxon>Bacteria</taxon>
        <taxon>Pseudomonadati</taxon>
        <taxon>Pseudomonadota</taxon>
        <taxon>Gammaproteobacteria</taxon>
        <taxon>Legionellales</taxon>
        <taxon>Legionellaceae</taxon>
        <taxon>Legionella</taxon>
    </lineage>
</organism>
<proteinExistence type="predicted"/>
<evidence type="ECO:0000313" key="1">
    <source>
        <dbReference type="EMBL" id="BCA96413.1"/>
    </source>
</evidence>
<reference evidence="1" key="1">
    <citation type="journal article" date="2020" name="Microbiol. Resour. Announc.">
        <title>Complete Genome Sequence of Novel Psychrotolerant Legionella Strain TUM19329, Isolated from Antarctic Lake Sediment.</title>
        <authorList>
            <person name="Shimada S."/>
            <person name="Nakai R."/>
            <person name="Aoki K."/>
            <person name="Shimoeda N."/>
            <person name="Ohno G."/>
            <person name="Miyazaki Y."/>
            <person name="Kudoh S."/>
            <person name="Imura S."/>
            <person name="Watanabe K."/>
            <person name="Ishii Y."/>
            <person name="Tateda K."/>
        </authorList>
    </citation>
    <scope>NUCLEOTIDE SEQUENCE [LARGE SCALE GENOMIC DNA]</scope>
    <source>
        <strain evidence="1">TUM19329</strain>
    </source>
</reference>
<dbReference type="AlphaFoldDB" id="A0A6F8T882"/>
<keyword evidence="2" id="KW-1185">Reference proteome</keyword>
<accession>A0A6F8T882</accession>
<dbReference type="KEGG" id="lant:TUM19329_27740"/>
<protein>
    <recommendedName>
        <fullName evidence="3">Transposase</fullName>
    </recommendedName>
</protein>
<evidence type="ECO:0000313" key="2">
    <source>
        <dbReference type="Proteomes" id="UP000502894"/>
    </source>
</evidence>
<sequence>MVKLYLERERLTASDVWLQFKPDIVVSNEGFVVFDDTVLDKSNSQHIESVCWQYSGNAHGVIRGVGLVNCIYVNPETEQFWIIDFRIFDPEKDGKGKADHVKNMLNNIIFHKKLAFKTVLMDTWYATSMLMLLINDHKKIFYCPMRKSRLAKLKDSEDAYQPLPSLEWNEAELKGCQSICR</sequence>